<proteinExistence type="predicted"/>
<keyword evidence="2" id="KW-0808">Transferase</keyword>
<evidence type="ECO:0000313" key="2">
    <source>
        <dbReference type="EMBL" id="KAF8880445.1"/>
    </source>
</evidence>
<keyword evidence="3" id="KW-1185">Reference proteome</keyword>
<name>A0A9P5NBL6_GYMJU</name>
<dbReference type="InterPro" id="IPR011009">
    <property type="entry name" value="Kinase-like_dom_sf"/>
</dbReference>
<dbReference type="OrthoDB" id="2722301at2759"/>
<sequence length="440" mass="51506">MAVDSNLKIPFPFQRAQIFDLDDRLAFWNAPDTIRFFEDHGYILYRRILKNGYVTCATTPVMPPPVEFMDADYPYASHDSKLGRTDPLLAEDIRGKVVFAQDSLGRHVAIKLVRDNTDEHRILQFLHQQPLELLQENCVVPILDLLPIEGFWFAVMPRWGGSVRHPQANTILDVLDIVHAMLKGLSFLHKRNITHGDINDENVLVNHFCDSRIEGQCSVRWDLRSRRQLSYALFDFDFSMMFPPDMDRTHCRLSYDKSWGTFCMVHDTAQGEFDYDPFIFDVGNMGVVFCDLCQHLTPAAPFLAPLLDRMTTRDLERRFTAYEALRFFEEMFSQMSETQLKTPYWVKESEVYLPFDEYDRWKDLPSDFVNKWSSYREPPIPLLTKFLRWLCGPEWAHHVIAYIRWFAYSLVSMPTGVFSTHLVGLRLSGWTPFIQRSLPF</sequence>
<protein>
    <submittedName>
        <fullName evidence="2">Kinase-like domain-containing protein</fullName>
    </submittedName>
</protein>
<dbReference type="GO" id="GO:0005524">
    <property type="term" value="F:ATP binding"/>
    <property type="evidence" value="ECO:0007669"/>
    <property type="project" value="InterPro"/>
</dbReference>
<organism evidence="2 3">
    <name type="scientific">Gymnopilus junonius</name>
    <name type="common">Spectacular rustgill mushroom</name>
    <name type="synonym">Gymnopilus spectabilis subsp. junonius</name>
    <dbReference type="NCBI Taxonomy" id="109634"/>
    <lineage>
        <taxon>Eukaryota</taxon>
        <taxon>Fungi</taxon>
        <taxon>Dikarya</taxon>
        <taxon>Basidiomycota</taxon>
        <taxon>Agaricomycotina</taxon>
        <taxon>Agaricomycetes</taxon>
        <taxon>Agaricomycetidae</taxon>
        <taxon>Agaricales</taxon>
        <taxon>Agaricineae</taxon>
        <taxon>Hymenogastraceae</taxon>
        <taxon>Gymnopilus</taxon>
    </lineage>
</organism>
<dbReference type="Gene3D" id="1.10.510.10">
    <property type="entry name" value="Transferase(Phosphotransferase) domain 1"/>
    <property type="match status" value="1"/>
</dbReference>
<dbReference type="PROSITE" id="PS50011">
    <property type="entry name" value="PROTEIN_KINASE_DOM"/>
    <property type="match status" value="1"/>
</dbReference>
<evidence type="ECO:0000259" key="1">
    <source>
        <dbReference type="PROSITE" id="PS50011"/>
    </source>
</evidence>
<dbReference type="Proteomes" id="UP000724874">
    <property type="component" value="Unassembled WGS sequence"/>
</dbReference>
<feature type="domain" description="Protein kinase" evidence="1">
    <location>
        <begin position="83"/>
        <end position="353"/>
    </location>
</feature>
<dbReference type="GO" id="GO:0004672">
    <property type="term" value="F:protein kinase activity"/>
    <property type="evidence" value="ECO:0007669"/>
    <property type="project" value="InterPro"/>
</dbReference>
<accession>A0A9P5NBL6</accession>
<evidence type="ECO:0000313" key="3">
    <source>
        <dbReference type="Proteomes" id="UP000724874"/>
    </source>
</evidence>
<reference evidence="2" key="1">
    <citation type="submission" date="2020-11" db="EMBL/GenBank/DDBJ databases">
        <authorList>
            <consortium name="DOE Joint Genome Institute"/>
            <person name="Ahrendt S."/>
            <person name="Riley R."/>
            <person name="Andreopoulos W."/>
            <person name="LaButti K."/>
            <person name="Pangilinan J."/>
            <person name="Ruiz-duenas F.J."/>
            <person name="Barrasa J.M."/>
            <person name="Sanchez-Garcia M."/>
            <person name="Camarero S."/>
            <person name="Miyauchi S."/>
            <person name="Serrano A."/>
            <person name="Linde D."/>
            <person name="Babiker R."/>
            <person name="Drula E."/>
            <person name="Ayuso-Fernandez I."/>
            <person name="Pacheco R."/>
            <person name="Padilla G."/>
            <person name="Ferreira P."/>
            <person name="Barriuso J."/>
            <person name="Kellner H."/>
            <person name="Castanera R."/>
            <person name="Alfaro M."/>
            <person name="Ramirez L."/>
            <person name="Pisabarro A.G."/>
            <person name="Kuo A."/>
            <person name="Tritt A."/>
            <person name="Lipzen A."/>
            <person name="He G."/>
            <person name="Yan M."/>
            <person name="Ng V."/>
            <person name="Cullen D."/>
            <person name="Martin F."/>
            <person name="Rosso M.-N."/>
            <person name="Henrissat B."/>
            <person name="Hibbett D."/>
            <person name="Martinez A.T."/>
            <person name="Grigoriev I.V."/>
        </authorList>
    </citation>
    <scope>NUCLEOTIDE SEQUENCE</scope>
    <source>
        <strain evidence="2">AH 44721</strain>
    </source>
</reference>
<dbReference type="SMART" id="SM00220">
    <property type="entry name" value="S_TKc"/>
    <property type="match status" value="1"/>
</dbReference>
<keyword evidence="2" id="KW-0418">Kinase</keyword>
<dbReference type="AlphaFoldDB" id="A0A9P5NBL6"/>
<dbReference type="EMBL" id="JADNYJ010000140">
    <property type="protein sequence ID" value="KAF8880445.1"/>
    <property type="molecule type" value="Genomic_DNA"/>
</dbReference>
<dbReference type="SUPFAM" id="SSF56112">
    <property type="entry name" value="Protein kinase-like (PK-like)"/>
    <property type="match status" value="1"/>
</dbReference>
<comment type="caution">
    <text evidence="2">The sequence shown here is derived from an EMBL/GenBank/DDBJ whole genome shotgun (WGS) entry which is preliminary data.</text>
</comment>
<dbReference type="InterPro" id="IPR000719">
    <property type="entry name" value="Prot_kinase_dom"/>
</dbReference>
<gene>
    <name evidence="2" type="ORF">CPB84DRAFT_1792478</name>
</gene>